<name>A9BKE5_HEMAN</name>
<dbReference type="EMBL" id="CP000881">
    <property type="protein sequence ID" value="ABW97978.1"/>
    <property type="molecule type" value="Genomic_DNA"/>
</dbReference>
<dbReference type="RefSeq" id="XP_001712303.1">
    <property type="nucleotide sequence ID" value="XM_001712251.1"/>
</dbReference>
<evidence type="ECO:0000313" key="2">
    <source>
        <dbReference type="Proteomes" id="UP000243127"/>
    </source>
</evidence>
<dbReference type="Proteomes" id="UP000243127">
    <property type="component" value="Nucleomorph 1"/>
</dbReference>
<dbReference type="GO" id="GO:0005737">
    <property type="term" value="C:cytoplasm"/>
    <property type="evidence" value="ECO:0007669"/>
    <property type="project" value="TreeGrafter"/>
</dbReference>
<keyword evidence="1" id="KW-0542">Nucleomorph</keyword>
<dbReference type="InterPro" id="IPR023333">
    <property type="entry name" value="Proteasome_suB-type"/>
</dbReference>
<dbReference type="PROSITE" id="PS51476">
    <property type="entry name" value="PROTEASOME_BETA_2"/>
    <property type="match status" value="1"/>
</dbReference>
<dbReference type="GeneID" id="5739732"/>
<dbReference type="Pfam" id="PF00227">
    <property type="entry name" value="Proteasome"/>
    <property type="match status" value="1"/>
</dbReference>
<dbReference type="InterPro" id="IPR029055">
    <property type="entry name" value="Ntn_hydrolases_N"/>
</dbReference>
<dbReference type="AlphaFoldDB" id="A9BKE5"/>
<dbReference type="GO" id="GO:0005839">
    <property type="term" value="C:proteasome core complex"/>
    <property type="evidence" value="ECO:0007669"/>
    <property type="project" value="InterPro"/>
</dbReference>
<organism evidence="1 2">
    <name type="scientific">Hemiselmis andersenii</name>
    <name type="common">Cryptophyte alga</name>
    <dbReference type="NCBI Taxonomy" id="464988"/>
    <lineage>
        <taxon>Eukaryota</taxon>
        <taxon>Cryptophyceae</taxon>
        <taxon>Cryptomonadales</taxon>
        <taxon>Hemiselmidaceae</taxon>
        <taxon>Hemiselmis</taxon>
    </lineage>
</organism>
<sequence>MDYNGGSIIIMGGKNCFAIASDLRFGLDNFTKGQKTPKIFKIHEKLFLGMIGLFGDISTIRQILEYKTSIYLLKKSERIQPLGFSNILSNLLYHHRFAPFLVETVLAGLDEKNRLFIESKDILGAKSATSDFATIGSCSESLNGICGVFWKPEMNREDLFKTISSCLILGLNRNCISGWGGIVHLVSIDGVTSKLIQTRMD</sequence>
<gene>
    <name evidence="1" type="ORF">HAN_1g140</name>
</gene>
<protein>
    <submittedName>
        <fullName evidence="1">PrsB3</fullName>
    </submittedName>
</protein>
<evidence type="ECO:0000313" key="1">
    <source>
        <dbReference type="EMBL" id="ABW97978.1"/>
    </source>
</evidence>
<dbReference type="PANTHER" id="PTHR32194">
    <property type="entry name" value="METALLOPROTEASE TLDD"/>
    <property type="match status" value="1"/>
</dbReference>
<reference evidence="1 2" key="1">
    <citation type="journal article" date="2007" name="Proc. Natl. Acad. Sci. U.S.A.">
        <title>Nucleomorph genome of Hemiselmis andersenii reveals complete intron loss and compaction as a driver of protein structure and function.</title>
        <authorList>
            <person name="Lane C.E."/>
            <person name="van den Heuvel K."/>
            <person name="Kozera C."/>
            <person name="Curtis B.A."/>
            <person name="Parsons B.J."/>
            <person name="Bowman S."/>
            <person name="Archibald J.M."/>
        </authorList>
    </citation>
    <scope>NUCLEOTIDE SEQUENCE [LARGE SCALE GENOMIC DNA]</scope>
    <source>
        <strain evidence="1 2">CCMP644</strain>
    </source>
</reference>
<geneLocation type="nucleomorph" evidence="1"/>
<proteinExistence type="predicted"/>
<accession>A9BKE5</accession>
<dbReference type="PANTHER" id="PTHR32194:SF10">
    <property type="entry name" value="PROTEASOME SUBUNIT BETA TYPE-3"/>
    <property type="match status" value="1"/>
</dbReference>
<dbReference type="Gene3D" id="3.60.20.10">
    <property type="entry name" value="Glutamine Phosphoribosylpyrophosphate, subunit 1, domain 1"/>
    <property type="match status" value="1"/>
</dbReference>
<dbReference type="InterPro" id="IPR001353">
    <property type="entry name" value="Proteasome_sua/b"/>
</dbReference>
<dbReference type="GO" id="GO:0051603">
    <property type="term" value="P:proteolysis involved in protein catabolic process"/>
    <property type="evidence" value="ECO:0007669"/>
    <property type="project" value="InterPro"/>
</dbReference>
<dbReference type="SUPFAM" id="SSF56235">
    <property type="entry name" value="N-terminal nucleophile aminohydrolases (Ntn hydrolases)"/>
    <property type="match status" value="1"/>
</dbReference>